<dbReference type="Pfam" id="PF12796">
    <property type="entry name" value="Ank_2"/>
    <property type="match status" value="4"/>
</dbReference>
<dbReference type="OrthoDB" id="539213at2759"/>
<feature type="region of interest" description="Disordered" evidence="4">
    <location>
        <begin position="1381"/>
        <end position="1457"/>
    </location>
</feature>
<feature type="region of interest" description="Disordered" evidence="4">
    <location>
        <begin position="1263"/>
        <end position="1291"/>
    </location>
</feature>
<feature type="region of interest" description="Disordered" evidence="4">
    <location>
        <begin position="1218"/>
        <end position="1250"/>
    </location>
</feature>
<keyword evidence="6" id="KW-1185">Reference proteome</keyword>
<feature type="compositionally biased region" description="Polar residues" evidence="4">
    <location>
        <begin position="488"/>
        <end position="503"/>
    </location>
</feature>
<feature type="repeat" description="ANK" evidence="3">
    <location>
        <begin position="879"/>
        <end position="907"/>
    </location>
</feature>
<feature type="compositionally biased region" description="Acidic residues" evidence="4">
    <location>
        <begin position="1422"/>
        <end position="1437"/>
    </location>
</feature>
<evidence type="ECO:0000313" key="5">
    <source>
        <dbReference type="EMBL" id="CAF9930683.1"/>
    </source>
</evidence>
<gene>
    <name evidence="5" type="ORF">HETSPECPRED_007689</name>
</gene>
<proteinExistence type="predicted"/>
<reference evidence="5" key="1">
    <citation type="submission" date="2021-03" db="EMBL/GenBank/DDBJ databases">
        <authorList>
            <person name="Tagirdzhanova G."/>
        </authorList>
    </citation>
    <scope>NUCLEOTIDE SEQUENCE</scope>
</reference>
<feature type="region of interest" description="Disordered" evidence="4">
    <location>
        <begin position="1102"/>
        <end position="1127"/>
    </location>
</feature>
<dbReference type="PROSITE" id="PS50297">
    <property type="entry name" value="ANK_REP_REGION"/>
    <property type="match status" value="7"/>
</dbReference>
<feature type="compositionally biased region" description="Low complexity" evidence="4">
    <location>
        <begin position="456"/>
        <end position="476"/>
    </location>
</feature>
<dbReference type="Pfam" id="PF00023">
    <property type="entry name" value="Ank"/>
    <property type="match status" value="1"/>
</dbReference>
<feature type="compositionally biased region" description="Polar residues" evidence="4">
    <location>
        <begin position="1224"/>
        <end position="1241"/>
    </location>
</feature>
<feature type="compositionally biased region" description="Basic and acidic residues" evidence="4">
    <location>
        <begin position="1162"/>
        <end position="1173"/>
    </location>
</feature>
<evidence type="ECO:0000256" key="4">
    <source>
        <dbReference type="SAM" id="MobiDB-lite"/>
    </source>
</evidence>
<feature type="repeat" description="ANK" evidence="3">
    <location>
        <begin position="744"/>
        <end position="776"/>
    </location>
</feature>
<protein>
    <submittedName>
        <fullName evidence="5">Uncharacterized protein</fullName>
    </submittedName>
</protein>
<feature type="repeat" description="ANK" evidence="3">
    <location>
        <begin position="613"/>
        <end position="645"/>
    </location>
</feature>
<feature type="region of interest" description="Disordered" evidence="4">
    <location>
        <begin position="446"/>
        <end position="510"/>
    </location>
</feature>
<dbReference type="PANTHER" id="PTHR24198:SF185">
    <property type="entry name" value="ANKYRIN-3"/>
    <property type="match status" value="1"/>
</dbReference>
<feature type="compositionally biased region" description="Polar residues" evidence="4">
    <location>
        <begin position="1116"/>
        <end position="1127"/>
    </location>
</feature>
<dbReference type="Proteomes" id="UP000664521">
    <property type="component" value="Unassembled WGS sequence"/>
</dbReference>
<feature type="repeat" description="ANK" evidence="3">
    <location>
        <begin position="937"/>
        <end position="969"/>
    </location>
</feature>
<feature type="compositionally biased region" description="Polar residues" evidence="4">
    <location>
        <begin position="1142"/>
        <end position="1156"/>
    </location>
</feature>
<keyword evidence="2 3" id="KW-0040">ANK repeat</keyword>
<comment type="caution">
    <text evidence="5">The sequence shown here is derived from an EMBL/GenBank/DDBJ whole genome shotgun (WGS) entry which is preliminary data.</text>
</comment>
<feature type="compositionally biased region" description="Polar residues" evidence="4">
    <location>
        <begin position="1180"/>
        <end position="1196"/>
    </location>
</feature>
<dbReference type="InterPro" id="IPR002110">
    <property type="entry name" value="Ankyrin_rpt"/>
</dbReference>
<feature type="repeat" description="ANK" evidence="3">
    <location>
        <begin position="970"/>
        <end position="1002"/>
    </location>
</feature>
<dbReference type="InterPro" id="IPR036770">
    <property type="entry name" value="Ankyrin_rpt-contain_sf"/>
</dbReference>
<dbReference type="PANTHER" id="PTHR24198">
    <property type="entry name" value="ANKYRIN REPEAT AND PROTEIN KINASE DOMAIN-CONTAINING PROTEIN"/>
    <property type="match status" value="1"/>
</dbReference>
<feature type="repeat" description="ANK" evidence="3">
    <location>
        <begin position="580"/>
        <end position="612"/>
    </location>
</feature>
<evidence type="ECO:0000256" key="3">
    <source>
        <dbReference type="PROSITE-ProRule" id="PRU00023"/>
    </source>
</evidence>
<feature type="compositionally biased region" description="Basic and acidic residues" evidence="4">
    <location>
        <begin position="1393"/>
        <end position="1402"/>
    </location>
</feature>
<evidence type="ECO:0000256" key="2">
    <source>
        <dbReference type="ARBA" id="ARBA00023043"/>
    </source>
</evidence>
<feature type="compositionally biased region" description="Basic residues" evidence="4">
    <location>
        <begin position="1381"/>
        <end position="1392"/>
    </location>
</feature>
<name>A0A8H3ISZ3_9LECA</name>
<dbReference type="Gene3D" id="1.25.40.20">
    <property type="entry name" value="Ankyrin repeat-containing domain"/>
    <property type="match status" value="3"/>
</dbReference>
<organism evidence="5 6">
    <name type="scientific">Heterodermia speciosa</name>
    <dbReference type="NCBI Taxonomy" id="116794"/>
    <lineage>
        <taxon>Eukaryota</taxon>
        <taxon>Fungi</taxon>
        <taxon>Dikarya</taxon>
        <taxon>Ascomycota</taxon>
        <taxon>Pezizomycotina</taxon>
        <taxon>Lecanoromycetes</taxon>
        <taxon>OSLEUM clade</taxon>
        <taxon>Lecanoromycetidae</taxon>
        <taxon>Caliciales</taxon>
        <taxon>Physciaceae</taxon>
        <taxon>Heterodermia</taxon>
    </lineage>
</organism>
<accession>A0A8H3ISZ3</accession>
<feature type="repeat" description="ANK" evidence="3">
    <location>
        <begin position="646"/>
        <end position="678"/>
    </location>
</feature>
<dbReference type="SUPFAM" id="SSF48403">
    <property type="entry name" value="Ankyrin repeat"/>
    <property type="match status" value="2"/>
</dbReference>
<feature type="repeat" description="ANK" evidence="3">
    <location>
        <begin position="777"/>
        <end position="809"/>
    </location>
</feature>
<evidence type="ECO:0000313" key="6">
    <source>
        <dbReference type="Proteomes" id="UP000664521"/>
    </source>
</evidence>
<dbReference type="PROSITE" id="PS50088">
    <property type="entry name" value="ANK_REPEAT"/>
    <property type="match status" value="9"/>
</dbReference>
<evidence type="ECO:0000256" key="1">
    <source>
        <dbReference type="ARBA" id="ARBA00022737"/>
    </source>
</evidence>
<feature type="repeat" description="ANK" evidence="3">
    <location>
        <begin position="846"/>
        <end position="878"/>
    </location>
</feature>
<feature type="region of interest" description="Disordered" evidence="4">
    <location>
        <begin position="1140"/>
        <end position="1200"/>
    </location>
</feature>
<dbReference type="EMBL" id="CAJPDS010000056">
    <property type="protein sequence ID" value="CAF9930683.1"/>
    <property type="molecule type" value="Genomic_DNA"/>
</dbReference>
<sequence>MEPFAVLCAVGTTLKVVKDIWEGLQWMQQIYETYTDGDKTLQSIALECNIYGESIKTIGQWLKKNENATGLGRQMRTTHNAITLVQVSMANILLDLKKCQDNGDSTSLKDRKISKQKLQIKLFQQFVMNKLKMQWFQETMRLHLVELRAHAATLHLTLGVIELTAPEQKEKTPEKLEVKTGKLEKRLLLRQFITKALEIKRIEIAELARRGEAEQPLPKPLSDSTQCSPQKLTFYEVVQLARQQAMAEKTRRSNEDLIDLSETPQSILDSAPSVGGQFDHDLLDLNDFMAPQRDQSISSPRGEFGTSQLDQKLGMISDQPDIAELDAEPRLQNLPMEDTIDLVELPAFEADSVDAGKLNEPLHSLNALNQSTPELYQSSEVMTSQERVAQEKFTASELIDCVNSPETIMDRTDSNRPSTAQASLEETVVSIGQPSTALIDIDIDNEETAPKNSPTSTAAPSIFSHSSSSTAATGSSLPEISEEDVQKRVSTSQASLKTSSLPQLSDLDKPDEQGFPWIVQAARDGDEQMIQRLLVSGADIKASHTSTLRHALSEASLQGHQRIVDLLIDEGCPLDHPDADGNTALHHASRGGFLNVAKSLINKGASINASGPHGQTPLHLAMEAPHQNVVMLLVQHRANINARDALSQTPLHIGAIRGNTAMCKHLVDEGAQLDSREAQSKTPLQLACEGGHYELAQMLLDSSNLSPTSMTFLAAFFAAVEHGHVRVAEAFFSHGLKLQELKKDAHKPITLAAKSGYLAMVELMIQEDCDIDASDENGWNALHFASQNGHYHVIERLIANNASAKATTSRKETPLLFAIRGGHFAAVDKLLGSDNSGNLANAEDERCQQPVHHAVRAGSVEIFNLLMSNGGKVNGENCFGWRPIHIATAYGHLALVERLLQQGASIEDKLGSTSIKRNQTHKTVEDGYWAEARWPYPGSRPLHLACEYGHDEIASYLISRGAKMEATCSEGWQPLHHAAYFGSSALVEMLLKGGVNPHIPTNQGKTALKLEFCTSGAPIMEEDKDRIKRMLEEAMDRVRKQKSFKVALKKGSTVEEKNDLLRAANFSMSVISKPPLPRTSTSVQALDASPTRLDVVPSLHRPRLNHLPHTSPLPLTDSSSVLSSNDPVTPHLLVSHVELESPATSTTTSSNLKTPSTPAPDDLSKAQETKDDTDQPPPSSNTDTISAPTTEMQLSIQPEPKLKRRTTFGLAMVKPVAKDVDQRPPSSNTETTATMAGSANEMQLVAQPESKVKRRTAFGLAKAMSAGKDTADVSSTPKDEMQLSTPPEPKLKRRTTFGLAKVKPTGMDIAKLSLSSMGKPAFDIGKQTVDIGNKTLELSKQGIEMSKQGFEKSRQGLEAIQGLEIGKRGVDMGKTGFKKAKKFAKKGRAGVAKKKDGGKEIDGSQEAEDQSKDDGVKSIEGGEMEGNESDDDDDSASDDAASKFSLGEFADLGSNDF</sequence>
<dbReference type="SMART" id="SM00248">
    <property type="entry name" value="ANK"/>
    <property type="match status" value="14"/>
</dbReference>
<keyword evidence="1" id="KW-0677">Repeat</keyword>